<gene>
    <name evidence="2" type="ORF">GSCOC_T00015016001</name>
</gene>
<dbReference type="EMBL" id="HG739085">
    <property type="protein sequence ID" value="CDO97624.1"/>
    <property type="molecule type" value="Genomic_DNA"/>
</dbReference>
<proteinExistence type="predicted"/>
<evidence type="ECO:0000313" key="2">
    <source>
        <dbReference type="EMBL" id="CDO97624.1"/>
    </source>
</evidence>
<dbReference type="Proteomes" id="UP000295252">
    <property type="component" value="Chromosome IV"/>
</dbReference>
<accession>A0A068TNV8</accession>
<feature type="region of interest" description="Disordered" evidence="1">
    <location>
        <begin position="1"/>
        <end position="43"/>
    </location>
</feature>
<feature type="compositionally biased region" description="Basic and acidic residues" evidence="1">
    <location>
        <begin position="1"/>
        <end position="11"/>
    </location>
</feature>
<protein>
    <submittedName>
        <fullName evidence="2">Uncharacterized protein</fullName>
    </submittedName>
</protein>
<sequence length="43" mass="4675">MGKEKQNDRDATSMNNNRQANTTRISASGSFPGNVPMSLCETD</sequence>
<name>A0A068TNV8_COFCA</name>
<feature type="compositionally biased region" description="Polar residues" evidence="1">
    <location>
        <begin position="12"/>
        <end position="31"/>
    </location>
</feature>
<organism evidence="2 3">
    <name type="scientific">Coffea canephora</name>
    <name type="common">Robusta coffee</name>
    <dbReference type="NCBI Taxonomy" id="49390"/>
    <lineage>
        <taxon>Eukaryota</taxon>
        <taxon>Viridiplantae</taxon>
        <taxon>Streptophyta</taxon>
        <taxon>Embryophyta</taxon>
        <taxon>Tracheophyta</taxon>
        <taxon>Spermatophyta</taxon>
        <taxon>Magnoliopsida</taxon>
        <taxon>eudicotyledons</taxon>
        <taxon>Gunneridae</taxon>
        <taxon>Pentapetalae</taxon>
        <taxon>asterids</taxon>
        <taxon>lamiids</taxon>
        <taxon>Gentianales</taxon>
        <taxon>Rubiaceae</taxon>
        <taxon>Ixoroideae</taxon>
        <taxon>Gardenieae complex</taxon>
        <taxon>Bertiereae - Coffeeae clade</taxon>
        <taxon>Coffeeae</taxon>
        <taxon>Coffea</taxon>
    </lineage>
</organism>
<evidence type="ECO:0000313" key="3">
    <source>
        <dbReference type="Proteomes" id="UP000295252"/>
    </source>
</evidence>
<reference evidence="3" key="1">
    <citation type="journal article" date="2014" name="Science">
        <title>The coffee genome provides insight into the convergent evolution of caffeine biosynthesis.</title>
        <authorList>
            <person name="Denoeud F."/>
            <person name="Carretero-Paulet L."/>
            <person name="Dereeper A."/>
            <person name="Droc G."/>
            <person name="Guyot R."/>
            <person name="Pietrella M."/>
            <person name="Zheng C."/>
            <person name="Alberti A."/>
            <person name="Anthony F."/>
            <person name="Aprea G."/>
            <person name="Aury J.M."/>
            <person name="Bento P."/>
            <person name="Bernard M."/>
            <person name="Bocs S."/>
            <person name="Campa C."/>
            <person name="Cenci A."/>
            <person name="Combes M.C."/>
            <person name="Crouzillat D."/>
            <person name="Da Silva C."/>
            <person name="Daddiego L."/>
            <person name="De Bellis F."/>
            <person name="Dussert S."/>
            <person name="Garsmeur O."/>
            <person name="Gayraud T."/>
            <person name="Guignon V."/>
            <person name="Jahn K."/>
            <person name="Jamilloux V."/>
            <person name="Joet T."/>
            <person name="Labadie K."/>
            <person name="Lan T."/>
            <person name="Leclercq J."/>
            <person name="Lepelley M."/>
            <person name="Leroy T."/>
            <person name="Li L.T."/>
            <person name="Librado P."/>
            <person name="Lopez L."/>
            <person name="Munoz A."/>
            <person name="Noel B."/>
            <person name="Pallavicini A."/>
            <person name="Perrotta G."/>
            <person name="Poncet V."/>
            <person name="Pot D."/>
            <person name="Priyono X."/>
            <person name="Rigoreau M."/>
            <person name="Rouard M."/>
            <person name="Rozas J."/>
            <person name="Tranchant-Dubreuil C."/>
            <person name="VanBuren R."/>
            <person name="Zhang Q."/>
            <person name="Andrade A.C."/>
            <person name="Argout X."/>
            <person name="Bertrand B."/>
            <person name="de Kochko A."/>
            <person name="Graziosi G."/>
            <person name="Henry R.J."/>
            <person name="Jayarama X."/>
            <person name="Ming R."/>
            <person name="Nagai C."/>
            <person name="Rounsley S."/>
            <person name="Sankoff D."/>
            <person name="Giuliano G."/>
            <person name="Albert V.A."/>
            <person name="Wincker P."/>
            <person name="Lashermes P."/>
        </authorList>
    </citation>
    <scope>NUCLEOTIDE SEQUENCE [LARGE SCALE GENOMIC DNA]</scope>
    <source>
        <strain evidence="3">cv. DH200-94</strain>
    </source>
</reference>
<dbReference type="InParanoid" id="A0A068TNV8"/>
<evidence type="ECO:0000256" key="1">
    <source>
        <dbReference type="SAM" id="MobiDB-lite"/>
    </source>
</evidence>
<keyword evidence="3" id="KW-1185">Reference proteome</keyword>
<dbReference type="AlphaFoldDB" id="A0A068TNV8"/>
<dbReference type="Gramene" id="CDO97624">
    <property type="protein sequence ID" value="CDO97624"/>
    <property type="gene ID" value="GSCOC_T00015016001"/>
</dbReference>